<evidence type="ECO:0000313" key="2">
    <source>
        <dbReference type="Proteomes" id="UP000691718"/>
    </source>
</evidence>
<proteinExistence type="predicted"/>
<sequence length="66" mass="7325">MRSKIFDDAELERLRCEAIPSSNESVMAGDTASQATDQYPYLKAAMDLPVVVNSDNVEILHESHTN</sequence>
<evidence type="ECO:0000313" key="1">
    <source>
        <dbReference type="EMBL" id="CAG5002432.1"/>
    </source>
</evidence>
<protein>
    <submittedName>
        <fullName evidence="1">(apollo) hypothetical protein</fullName>
    </submittedName>
</protein>
<dbReference type="EMBL" id="CAJQZP010000953">
    <property type="protein sequence ID" value="CAG5002432.1"/>
    <property type="molecule type" value="Genomic_DNA"/>
</dbReference>
<dbReference type="AlphaFoldDB" id="A0A8S3X6Y4"/>
<name>A0A8S3X6Y4_PARAO</name>
<reference evidence="1" key="1">
    <citation type="submission" date="2021-04" db="EMBL/GenBank/DDBJ databases">
        <authorList>
            <person name="Tunstrom K."/>
        </authorList>
    </citation>
    <scope>NUCLEOTIDE SEQUENCE</scope>
</reference>
<organism evidence="1 2">
    <name type="scientific">Parnassius apollo</name>
    <name type="common">Apollo butterfly</name>
    <name type="synonym">Papilio apollo</name>
    <dbReference type="NCBI Taxonomy" id="110799"/>
    <lineage>
        <taxon>Eukaryota</taxon>
        <taxon>Metazoa</taxon>
        <taxon>Ecdysozoa</taxon>
        <taxon>Arthropoda</taxon>
        <taxon>Hexapoda</taxon>
        <taxon>Insecta</taxon>
        <taxon>Pterygota</taxon>
        <taxon>Neoptera</taxon>
        <taxon>Endopterygota</taxon>
        <taxon>Lepidoptera</taxon>
        <taxon>Glossata</taxon>
        <taxon>Ditrysia</taxon>
        <taxon>Papilionoidea</taxon>
        <taxon>Papilionidae</taxon>
        <taxon>Parnassiinae</taxon>
        <taxon>Parnassini</taxon>
        <taxon>Parnassius</taxon>
        <taxon>Parnassius</taxon>
    </lineage>
</organism>
<dbReference type="OrthoDB" id="2194416at2759"/>
<gene>
    <name evidence="1" type="ORF">PAPOLLO_LOCUS14063</name>
</gene>
<dbReference type="Proteomes" id="UP000691718">
    <property type="component" value="Unassembled WGS sequence"/>
</dbReference>
<keyword evidence="2" id="KW-1185">Reference proteome</keyword>
<accession>A0A8S3X6Y4</accession>
<comment type="caution">
    <text evidence="1">The sequence shown here is derived from an EMBL/GenBank/DDBJ whole genome shotgun (WGS) entry which is preliminary data.</text>
</comment>